<feature type="domain" description="CMP/dCMP-type deaminase" evidence="1">
    <location>
        <begin position="2"/>
        <end position="122"/>
    </location>
</feature>
<dbReference type="SUPFAM" id="SSF53927">
    <property type="entry name" value="Cytidine deaminase-like"/>
    <property type="match status" value="1"/>
</dbReference>
<accession>A0A381WQQ7</accession>
<dbReference type="PROSITE" id="PS51747">
    <property type="entry name" value="CYT_DCMP_DEAMINASES_2"/>
    <property type="match status" value="1"/>
</dbReference>
<dbReference type="InterPro" id="IPR016193">
    <property type="entry name" value="Cytidine_deaminase-like"/>
</dbReference>
<evidence type="ECO:0000313" key="2">
    <source>
        <dbReference type="EMBL" id="SVA54558.1"/>
    </source>
</evidence>
<organism evidence="2">
    <name type="scientific">marine metagenome</name>
    <dbReference type="NCBI Taxonomy" id="408172"/>
    <lineage>
        <taxon>unclassified sequences</taxon>
        <taxon>metagenomes</taxon>
        <taxon>ecological metagenomes</taxon>
    </lineage>
</organism>
<dbReference type="Pfam" id="PF00383">
    <property type="entry name" value="dCMP_cyt_deam_1"/>
    <property type="match status" value="1"/>
</dbReference>
<dbReference type="AlphaFoldDB" id="A0A381WQQ7"/>
<dbReference type="InterPro" id="IPR002125">
    <property type="entry name" value="CMP_dCMP_dom"/>
</dbReference>
<dbReference type="EMBL" id="UINC01012500">
    <property type="protein sequence ID" value="SVA54558.1"/>
    <property type="molecule type" value="Genomic_DNA"/>
</dbReference>
<gene>
    <name evidence="2" type="ORF">METZ01_LOCUS107412</name>
</gene>
<proteinExistence type="predicted"/>
<reference evidence="2" key="1">
    <citation type="submission" date="2018-05" db="EMBL/GenBank/DDBJ databases">
        <authorList>
            <person name="Lanie J.A."/>
            <person name="Ng W.-L."/>
            <person name="Kazmierczak K.M."/>
            <person name="Andrzejewski T.M."/>
            <person name="Davidsen T.M."/>
            <person name="Wayne K.J."/>
            <person name="Tettelin H."/>
            <person name="Glass J.I."/>
            <person name="Rusch D."/>
            <person name="Podicherti R."/>
            <person name="Tsui H.-C.T."/>
            <person name="Winkler M.E."/>
        </authorList>
    </citation>
    <scope>NUCLEOTIDE SEQUENCE</scope>
</reference>
<name>A0A381WQQ7_9ZZZZ</name>
<dbReference type="PANTHER" id="PTHR11079">
    <property type="entry name" value="CYTOSINE DEAMINASE FAMILY MEMBER"/>
    <property type="match status" value="1"/>
</dbReference>
<dbReference type="PANTHER" id="PTHR11079:SF179">
    <property type="entry name" value="TRNA(ADENINE(34)) DEAMINASE, CHLOROPLASTIC"/>
    <property type="match status" value="1"/>
</dbReference>
<dbReference type="CDD" id="cd01285">
    <property type="entry name" value="nucleoside_deaminase"/>
    <property type="match status" value="1"/>
</dbReference>
<dbReference type="GO" id="GO:0003824">
    <property type="term" value="F:catalytic activity"/>
    <property type="evidence" value="ECO:0007669"/>
    <property type="project" value="InterPro"/>
</dbReference>
<evidence type="ECO:0000259" key="1">
    <source>
        <dbReference type="PROSITE" id="PS51747"/>
    </source>
</evidence>
<protein>
    <recommendedName>
        <fullName evidence="1">CMP/dCMP-type deaminase domain-containing protein</fullName>
    </recommendedName>
</protein>
<dbReference type="Gene3D" id="3.40.140.10">
    <property type="entry name" value="Cytidine Deaminase, domain 2"/>
    <property type="match status" value="1"/>
</dbReference>
<sequence length="150" mass="16229">MIDHEHYMHIALEEAERGAAEGNAAVGSILVRAERVVARGRNLVNSTSDPTAHAETVALRHAGEQLGHTDFSKLTLYTTFEPCPMCCGAILASGVHTLVMGARHDLAHSRWGAYTVERLLDLTNRAGQLIVITGVLTQACADVRMLEAKQ</sequence>